<dbReference type="SUPFAM" id="SSF103473">
    <property type="entry name" value="MFS general substrate transporter"/>
    <property type="match status" value="1"/>
</dbReference>
<dbReference type="Gene3D" id="1.20.1250.20">
    <property type="entry name" value="MFS general substrate transporter like domains"/>
    <property type="match status" value="1"/>
</dbReference>
<evidence type="ECO:0000313" key="7">
    <source>
        <dbReference type="EMBL" id="KAK4505201.1"/>
    </source>
</evidence>
<evidence type="ECO:0000256" key="3">
    <source>
        <dbReference type="ARBA" id="ARBA00022989"/>
    </source>
</evidence>
<sequence>MAETGRGIGNESTVATSISSSVGMDEKVTVVSYGVVGGVEMGKFEVSSSISGSSGSSLVSWSDGQDPSNPKNFRWAVKCIIGVVIALMNFIVSFAISVFSGVEEKAQEAFHGEDSNVMQLGVSLYIFGLAMGPLFFGPASEFYGRKRPLVAGMFGFIFSLILVTIVRDFEGVVVFRFFAGAFGSAAYVIPPGMYVDMYGPVGRAIGYSIFATGAFIGGSLGPAIGNVLVESHNLDWRWSMWLTVIVAVPLTMTLLFLPETLDAILLQRMSHKLRLDTGDWSWHCPRDETPFQLKDFLLKPWRMIVQEPVLIVVTLAFTLDYGIQSLTYTAIPQGFLRLRSWTKTDSAWALTVTIIGFVIGCVVVVLDTQFRFAKHLKLGRLVLPESRLPPMIAGMAMLSGGLLSFSWTTDRKLPVVAQLLAELPIGAGMYMVWVTGTVYLQDLYVVHANSALAACAFVRYAVGSVFPLFAGSMYDKLGMPWAIRLLGILCAALVPLHIIFYLFGKKVRSWSRFALHECYHVSQ</sequence>
<keyword evidence="2 5" id="KW-0812">Transmembrane</keyword>
<evidence type="ECO:0000256" key="1">
    <source>
        <dbReference type="ARBA" id="ARBA00004141"/>
    </source>
</evidence>
<evidence type="ECO:0000259" key="6">
    <source>
        <dbReference type="PROSITE" id="PS50850"/>
    </source>
</evidence>
<name>A0ABR0EUA6_ZASCE</name>
<dbReference type="InterPro" id="IPR020846">
    <property type="entry name" value="MFS_dom"/>
</dbReference>
<dbReference type="Proteomes" id="UP001305779">
    <property type="component" value="Unassembled WGS sequence"/>
</dbReference>
<comment type="subcellular location">
    <subcellularLocation>
        <location evidence="1">Membrane</location>
        <topology evidence="1">Multi-pass membrane protein</topology>
    </subcellularLocation>
</comment>
<dbReference type="EMBL" id="JAXOVC010000002">
    <property type="protein sequence ID" value="KAK4505201.1"/>
    <property type="molecule type" value="Genomic_DNA"/>
</dbReference>
<reference evidence="7 8" key="1">
    <citation type="journal article" date="2023" name="G3 (Bethesda)">
        <title>A chromosome-level genome assembly of Zasmidium syzygii isolated from banana leaves.</title>
        <authorList>
            <person name="van Westerhoven A.C."/>
            <person name="Mehrabi R."/>
            <person name="Talebi R."/>
            <person name="Steentjes M.B.F."/>
            <person name="Corcolon B."/>
            <person name="Chong P.A."/>
            <person name="Kema G.H.J."/>
            <person name="Seidl M.F."/>
        </authorList>
    </citation>
    <scope>NUCLEOTIDE SEQUENCE [LARGE SCALE GENOMIC DNA]</scope>
    <source>
        <strain evidence="7 8">P124</strain>
    </source>
</reference>
<keyword evidence="8" id="KW-1185">Reference proteome</keyword>
<proteinExistence type="predicted"/>
<dbReference type="InterPro" id="IPR011701">
    <property type="entry name" value="MFS"/>
</dbReference>
<dbReference type="InterPro" id="IPR036259">
    <property type="entry name" value="MFS_trans_sf"/>
</dbReference>
<feature type="transmembrane region" description="Helical" evidence="5">
    <location>
        <begin position="241"/>
        <end position="265"/>
    </location>
</feature>
<feature type="transmembrane region" description="Helical" evidence="5">
    <location>
        <begin position="149"/>
        <end position="167"/>
    </location>
</feature>
<dbReference type="PANTHER" id="PTHR23502">
    <property type="entry name" value="MAJOR FACILITATOR SUPERFAMILY"/>
    <property type="match status" value="1"/>
</dbReference>
<feature type="transmembrane region" description="Helical" evidence="5">
    <location>
        <begin position="419"/>
        <end position="439"/>
    </location>
</feature>
<feature type="transmembrane region" description="Helical" evidence="5">
    <location>
        <begin position="388"/>
        <end position="407"/>
    </location>
</feature>
<feature type="transmembrane region" description="Helical" evidence="5">
    <location>
        <begin position="75"/>
        <end position="97"/>
    </location>
</feature>
<feature type="transmembrane region" description="Helical" evidence="5">
    <location>
        <begin position="207"/>
        <end position="229"/>
    </location>
</feature>
<keyword evidence="4 5" id="KW-0472">Membrane</keyword>
<feature type="transmembrane region" description="Helical" evidence="5">
    <location>
        <begin position="173"/>
        <end position="195"/>
    </location>
</feature>
<comment type="caution">
    <text evidence="7">The sequence shown here is derived from an EMBL/GenBank/DDBJ whole genome shotgun (WGS) entry which is preliminary data.</text>
</comment>
<feature type="domain" description="Major facilitator superfamily (MFS) profile" evidence="6">
    <location>
        <begin position="81"/>
        <end position="508"/>
    </location>
</feature>
<protein>
    <recommendedName>
        <fullName evidence="6">Major facilitator superfamily (MFS) profile domain-containing protein</fullName>
    </recommendedName>
</protein>
<dbReference type="PANTHER" id="PTHR23502:SF47">
    <property type="entry name" value="MAJOR FACILITATOR SUPERFAMILY (MFS) PROFILE DOMAIN-CONTAINING PROTEIN-RELATED"/>
    <property type="match status" value="1"/>
</dbReference>
<dbReference type="PROSITE" id="PS50850">
    <property type="entry name" value="MFS"/>
    <property type="match status" value="1"/>
</dbReference>
<accession>A0ABR0EUA6</accession>
<evidence type="ECO:0000256" key="2">
    <source>
        <dbReference type="ARBA" id="ARBA00022692"/>
    </source>
</evidence>
<evidence type="ECO:0000256" key="4">
    <source>
        <dbReference type="ARBA" id="ARBA00023136"/>
    </source>
</evidence>
<dbReference type="Pfam" id="PF07690">
    <property type="entry name" value="MFS_1"/>
    <property type="match status" value="1"/>
</dbReference>
<feature type="transmembrane region" description="Helical" evidence="5">
    <location>
        <begin position="481"/>
        <end position="503"/>
    </location>
</feature>
<feature type="transmembrane region" description="Helical" evidence="5">
    <location>
        <begin position="117"/>
        <end position="137"/>
    </location>
</feature>
<evidence type="ECO:0000256" key="5">
    <source>
        <dbReference type="SAM" id="Phobius"/>
    </source>
</evidence>
<feature type="transmembrane region" description="Helical" evidence="5">
    <location>
        <begin position="451"/>
        <end position="469"/>
    </location>
</feature>
<feature type="transmembrane region" description="Helical" evidence="5">
    <location>
        <begin position="347"/>
        <end position="367"/>
    </location>
</feature>
<gene>
    <name evidence="7" type="ORF">PRZ48_003164</name>
</gene>
<organism evidence="7 8">
    <name type="scientific">Zasmidium cellare</name>
    <name type="common">Wine cellar mold</name>
    <name type="synonym">Racodium cellare</name>
    <dbReference type="NCBI Taxonomy" id="395010"/>
    <lineage>
        <taxon>Eukaryota</taxon>
        <taxon>Fungi</taxon>
        <taxon>Dikarya</taxon>
        <taxon>Ascomycota</taxon>
        <taxon>Pezizomycotina</taxon>
        <taxon>Dothideomycetes</taxon>
        <taxon>Dothideomycetidae</taxon>
        <taxon>Mycosphaerellales</taxon>
        <taxon>Mycosphaerellaceae</taxon>
        <taxon>Zasmidium</taxon>
    </lineage>
</organism>
<feature type="transmembrane region" description="Helical" evidence="5">
    <location>
        <begin position="309"/>
        <end position="327"/>
    </location>
</feature>
<evidence type="ECO:0000313" key="8">
    <source>
        <dbReference type="Proteomes" id="UP001305779"/>
    </source>
</evidence>
<keyword evidence="3 5" id="KW-1133">Transmembrane helix</keyword>